<dbReference type="PANTHER" id="PTHR30108:SF17">
    <property type="entry name" value="FERULIC ACID DECARBOXYLASE 1"/>
    <property type="match status" value="1"/>
</dbReference>
<evidence type="ECO:0000259" key="1">
    <source>
        <dbReference type="Pfam" id="PF01977"/>
    </source>
</evidence>
<dbReference type="InterPro" id="IPR002830">
    <property type="entry name" value="UbiD"/>
</dbReference>
<feature type="domain" description="3-octaprenyl-4-hydroxybenzoate carboxy-lyase-like Rift-related" evidence="1">
    <location>
        <begin position="139"/>
        <end position="329"/>
    </location>
</feature>
<evidence type="ECO:0000259" key="2">
    <source>
        <dbReference type="Pfam" id="PF20695"/>
    </source>
</evidence>
<organism evidence="4 5">
    <name type="scientific">Pelagibacterium flavum</name>
    <dbReference type="NCBI Taxonomy" id="2984530"/>
    <lineage>
        <taxon>Bacteria</taxon>
        <taxon>Pseudomonadati</taxon>
        <taxon>Pseudomonadota</taxon>
        <taxon>Alphaproteobacteria</taxon>
        <taxon>Hyphomicrobiales</taxon>
        <taxon>Devosiaceae</taxon>
        <taxon>Pelagibacterium</taxon>
    </lineage>
</organism>
<dbReference type="Gene3D" id="3.40.1670.10">
    <property type="entry name" value="UbiD C-terminal domain-like"/>
    <property type="match status" value="1"/>
</dbReference>
<dbReference type="Pfam" id="PF20695">
    <property type="entry name" value="UbiD_N"/>
    <property type="match status" value="1"/>
</dbReference>
<keyword evidence="5" id="KW-1185">Reference proteome</keyword>
<dbReference type="PANTHER" id="PTHR30108">
    <property type="entry name" value="3-OCTAPRENYL-4-HYDROXYBENZOATE CARBOXY-LYASE-RELATED"/>
    <property type="match status" value="1"/>
</dbReference>
<gene>
    <name evidence="4" type="ORF">OF122_14115</name>
</gene>
<dbReference type="Gene3D" id="1.20.5.570">
    <property type="entry name" value="Single helix bin"/>
    <property type="match status" value="1"/>
</dbReference>
<dbReference type="NCBIfam" id="TIGR00148">
    <property type="entry name" value="UbiD family decarboxylase"/>
    <property type="match status" value="1"/>
</dbReference>
<proteinExistence type="predicted"/>
<dbReference type="Pfam" id="PF20696">
    <property type="entry name" value="UbiD_C"/>
    <property type="match status" value="1"/>
</dbReference>
<dbReference type="Proteomes" id="UP001163882">
    <property type="component" value="Chromosome"/>
</dbReference>
<dbReference type="InterPro" id="IPR049383">
    <property type="entry name" value="UbiD-like_N"/>
</dbReference>
<dbReference type="InterPro" id="IPR049381">
    <property type="entry name" value="UbiD-like_C"/>
</dbReference>
<sequence length="496" mass="55327">MPNLPIARDLKQFLALLEARGDLVRVNQPVSVVHEITEIHRRVLEKDGPALLFERPTDQEGREYSIPLVTNVFGTVDRVALALGCTVDGLDGLGQNLAALNRPKPPESFDDAVAKIPLARAALTMGIRPATWPRGRHKVLRGNDIDLSLLPIQWCWSGEPAPLITWPLVITRDPHDASDINVGVYRMQVVSADSLIVRWLGNRGGARHFRAWQALGENMPIAIVVGADPAVMLSAVMPIPDGMNELRFSGLLRRRRCGVMKGKTQDLPIPQSAEIVLEGRVSISEELDEGPFGDHTGYYNSVARFPKVVLSSMALPEKPIYMSTFTGRPPDEPSRIGVALNALFVPLIKTSFPEIEDLWLPPEACSYRAMIVSVKKRYAGQARRVMMGLWSVLPQFSYCKLMVVVDDDIDVRSWEDVIWAISTRFEAPRDLFLTENTPMDYLDFSTARQGLGTKVGFDATNKIGSETDREWGKPLKMSESVRKRVDDIWMDLGIPR</sequence>
<feature type="domain" description="3-octaprenyl-4-hydroxybenzoate carboxy-lyase-like C-terminal" evidence="3">
    <location>
        <begin position="336"/>
        <end position="459"/>
    </location>
</feature>
<reference evidence="4" key="1">
    <citation type="submission" date="2022-10" db="EMBL/GenBank/DDBJ databases">
        <title>YIM 151497 complete genome.</title>
        <authorList>
            <person name="Chen X."/>
        </authorList>
    </citation>
    <scope>NUCLEOTIDE SEQUENCE</scope>
    <source>
        <strain evidence="4">YIM 151497</strain>
    </source>
</reference>
<dbReference type="Pfam" id="PF01977">
    <property type="entry name" value="UbiD"/>
    <property type="match status" value="1"/>
</dbReference>
<dbReference type="InterPro" id="IPR048304">
    <property type="entry name" value="UbiD_Rift_dom"/>
</dbReference>
<feature type="domain" description="3-octaprenyl-4-hydroxybenzoate carboxy-lyase-like N-terminal" evidence="2">
    <location>
        <begin position="14"/>
        <end position="87"/>
    </location>
</feature>
<evidence type="ECO:0000259" key="3">
    <source>
        <dbReference type="Pfam" id="PF20696"/>
    </source>
</evidence>
<accession>A0ABY6IKR1</accession>
<dbReference type="SUPFAM" id="SSF50475">
    <property type="entry name" value="FMN-binding split barrel"/>
    <property type="match status" value="1"/>
</dbReference>
<evidence type="ECO:0000313" key="4">
    <source>
        <dbReference type="EMBL" id="UYQ71176.1"/>
    </source>
</evidence>
<dbReference type="SUPFAM" id="SSF143968">
    <property type="entry name" value="UbiD C-terminal domain-like"/>
    <property type="match status" value="1"/>
</dbReference>
<dbReference type="EMBL" id="CP107716">
    <property type="protein sequence ID" value="UYQ71176.1"/>
    <property type="molecule type" value="Genomic_DNA"/>
</dbReference>
<evidence type="ECO:0000313" key="5">
    <source>
        <dbReference type="Proteomes" id="UP001163882"/>
    </source>
</evidence>
<name>A0ABY6IKR1_9HYPH</name>
<dbReference type="RefSeq" id="WP_264224836.1">
    <property type="nucleotide sequence ID" value="NZ_CP107716.1"/>
</dbReference>
<protein>
    <submittedName>
        <fullName evidence="4">UbiD family decarboxylase</fullName>
    </submittedName>
</protein>